<evidence type="ECO:0000313" key="3">
    <source>
        <dbReference type="EMBL" id="KAL2529696.1"/>
    </source>
</evidence>
<comment type="caution">
    <text evidence="3">The sequence shown here is derived from an EMBL/GenBank/DDBJ whole genome shotgun (WGS) entry which is preliminary data.</text>
</comment>
<gene>
    <name evidence="3" type="ORF">Fot_22297</name>
</gene>
<keyword evidence="1" id="KW-0175">Coiled coil</keyword>
<evidence type="ECO:0000256" key="2">
    <source>
        <dbReference type="SAM" id="Phobius"/>
    </source>
</evidence>
<evidence type="ECO:0000313" key="4">
    <source>
        <dbReference type="Proteomes" id="UP001604277"/>
    </source>
</evidence>
<dbReference type="Proteomes" id="UP001604277">
    <property type="component" value="Unassembled WGS sequence"/>
</dbReference>
<name>A0ABD1UXA5_9LAMI</name>
<organism evidence="3 4">
    <name type="scientific">Forsythia ovata</name>
    <dbReference type="NCBI Taxonomy" id="205694"/>
    <lineage>
        <taxon>Eukaryota</taxon>
        <taxon>Viridiplantae</taxon>
        <taxon>Streptophyta</taxon>
        <taxon>Embryophyta</taxon>
        <taxon>Tracheophyta</taxon>
        <taxon>Spermatophyta</taxon>
        <taxon>Magnoliopsida</taxon>
        <taxon>eudicotyledons</taxon>
        <taxon>Gunneridae</taxon>
        <taxon>Pentapetalae</taxon>
        <taxon>asterids</taxon>
        <taxon>lamiids</taxon>
        <taxon>Lamiales</taxon>
        <taxon>Oleaceae</taxon>
        <taxon>Forsythieae</taxon>
        <taxon>Forsythia</taxon>
    </lineage>
</organism>
<feature type="transmembrane region" description="Helical" evidence="2">
    <location>
        <begin position="245"/>
        <end position="268"/>
    </location>
</feature>
<keyword evidence="2" id="KW-0472">Membrane</keyword>
<dbReference type="EMBL" id="JBFOLJ010000006">
    <property type="protein sequence ID" value="KAL2529696.1"/>
    <property type="molecule type" value="Genomic_DNA"/>
</dbReference>
<keyword evidence="4" id="KW-1185">Reference proteome</keyword>
<accession>A0ABD1UXA5</accession>
<dbReference type="AlphaFoldDB" id="A0ABD1UXA5"/>
<proteinExistence type="predicted"/>
<sequence>MATTLVDSFWTEGWVAYSNKSSAEEKLNAAKALIARSLIFIEETEGSISDLELNQRNVATGVLNESKNDLKPLTGERDKLKKDLEVAKSDVAEFSKRFDLANQTQEIMAKVLAEANAQRESLMEMITQLEEANAQREGLLDKIYQLEEVAESLRSENFSLKENTDEAVKAGVENFRSQFEFTSDYENLQAFFVNFRAQQVLAEVKGLHLNLDLSAIELDYPTPKEVKDGAGQPPAQGQKILWTNLLLMGLRIGFSCYFVVRLILIFLFE</sequence>
<feature type="coiled-coil region" evidence="1">
    <location>
        <begin position="77"/>
        <end position="156"/>
    </location>
</feature>
<keyword evidence="2" id="KW-1133">Transmembrane helix</keyword>
<evidence type="ECO:0000256" key="1">
    <source>
        <dbReference type="SAM" id="Coils"/>
    </source>
</evidence>
<keyword evidence="2" id="KW-0812">Transmembrane</keyword>
<protein>
    <submittedName>
        <fullName evidence="3">Uncharacterized protein</fullName>
    </submittedName>
</protein>
<reference evidence="4" key="1">
    <citation type="submission" date="2024-07" db="EMBL/GenBank/DDBJ databases">
        <title>Two chromosome-level genome assemblies of Korean endemic species Abeliophyllum distichum and Forsythia ovata (Oleaceae).</title>
        <authorList>
            <person name="Jang H."/>
        </authorList>
    </citation>
    <scope>NUCLEOTIDE SEQUENCE [LARGE SCALE GENOMIC DNA]</scope>
</reference>